<dbReference type="EMBL" id="JADQDP010000001">
    <property type="protein sequence ID" value="MBF9140156.1"/>
    <property type="molecule type" value="Genomic_DNA"/>
</dbReference>
<keyword evidence="2" id="KW-1185">Reference proteome</keyword>
<protein>
    <submittedName>
        <fullName evidence="1">Uncharacterized protein</fullName>
    </submittedName>
</protein>
<gene>
    <name evidence="1" type="ORF">I2I01_00820</name>
</gene>
<evidence type="ECO:0000313" key="1">
    <source>
        <dbReference type="EMBL" id="MBF9140156.1"/>
    </source>
</evidence>
<sequence>MAMIKARILETIVQDFHSPVVAGLNYVGKASQLIIYYCSNGNEEVDYEIIFDSPRGFKLLDEGDMHDYWESEIIRNNWLFEIESGGWLDRADASGGFISKALGFREFLISGIDDCVSVISNTDPVISKTALSSL</sequence>
<name>A0A931BEE6_9BACT</name>
<organism evidence="1 2">
    <name type="scientific">Hymenobacter properus</name>
    <dbReference type="NCBI Taxonomy" id="2791026"/>
    <lineage>
        <taxon>Bacteria</taxon>
        <taxon>Pseudomonadati</taxon>
        <taxon>Bacteroidota</taxon>
        <taxon>Cytophagia</taxon>
        <taxon>Cytophagales</taxon>
        <taxon>Hymenobacteraceae</taxon>
        <taxon>Hymenobacter</taxon>
    </lineage>
</organism>
<accession>A0A931BEE6</accession>
<proteinExistence type="predicted"/>
<dbReference type="RefSeq" id="WP_196284528.1">
    <property type="nucleotide sequence ID" value="NZ_JADQDP010000001.1"/>
</dbReference>
<comment type="caution">
    <text evidence="1">The sequence shown here is derived from an EMBL/GenBank/DDBJ whole genome shotgun (WGS) entry which is preliminary data.</text>
</comment>
<evidence type="ECO:0000313" key="2">
    <source>
        <dbReference type="Proteomes" id="UP000645610"/>
    </source>
</evidence>
<dbReference type="AlphaFoldDB" id="A0A931BEE6"/>
<dbReference type="Proteomes" id="UP000645610">
    <property type="component" value="Unassembled WGS sequence"/>
</dbReference>
<reference evidence="1 2" key="1">
    <citation type="submission" date="2020-11" db="EMBL/GenBank/DDBJ databases">
        <authorList>
            <person name="Kim M.K."/>
        </authorList>
    </citation>
    <scope>NUCLEOTIDE SEQUENCE [LARGE SCALE GENOMIC DNA]</scope>
    <source>
        <strain evidence="1 2">BT439</strain>
    </source>
</reference>